<dbReference type="InterPro" id="IPR033985">
    <property type="entry name" value="SusD-like_N"/>
</dbReference>
<comment type="similarity">
    <text evidence="2">Belongs to the SusD family.</text>
</comment>
<dbReference type="Pfam" id="PF14322">
    <property type="entry name" value="SusD-like_3"/>
    <property type="match status" value="1"/>
</dbReference>
<keyword evidence="3 6" id="KW-0732">Signal</keyword>
<sequence>MKRIIVLASMGLSLLMTTTSCQEEFLDAAPTETAPSATPQQKLNGIYIMAVQTGTGGTNLDHDDFGQKSYDIYGDMLSCDMALEGVTYGWYTGIASTDDQVNATSATTLKAWRYYYKVINAANDVIKDLGGNDAVPTSDEDKQMMGQAKTLRANAYFYLLQYFTPGFDATAPAIPMYTSPDSPAAPKSTQQQVYNLIIDDLTKSIDYLADFQRANKGMVDESIAKGILAYAYAAMGRNAEAAVLAKSVINDYGYPLTTKAQLVWNADTGLQGGFNDLNTKSWMWGFDIAVVNGLDLVSWWGQVDRFTYSYASVGDYKGIDKNLYNSISATDNRKTQFQFSVLIPTNKFYDPKRVVQGQRQVTTDYIYMRVDEFYLLAAETLAKSGQEAEAKTIMKKLLDVRYIDPTPTPVPGANPTVAALIDPLSGTALQQEIYKQTRIELWGEGKSYLALKRNRATVTRGDNHFYLKNVTIPYNDPRMYFKIPQREIDDNPNF</sequence>
<evidence type="ECO:0000256" key="3">
    <source>
        <dbReference type="ARBA" id="ARBA00022729"/>
    </source>
</evidence>
<evidence type="ECO:0000256" key="2">
    <source>
        <dbReference type="ARBA" id="ARBA00006275"/>
    </source>
</evidence>
<gene>
    <name evidence="9" type="ORF">JET18_14290</name>
</gene>
<evidence type="ECO:0000256" key="5">
    <source>
        <dbReference type="ARBA" id="ARBA00023237"/>
    </source>
</evidence>
<organism evidence="9 10">
    <name type="scientific">Chryseobacterium endalhagicum</name>
    <dbReference type="NCBI Taxonomy" id="2797638"/>
    <lineage>
        <taxon>Bacteria</taxon>
        <taxon>Pseudomonadati</taxon>
        <taxon>Bacteroidota</taxon>
        <taxon>Flavobacteriia</taxon>
        <taxon>Flavobacteriales</taxon>
        <taxon>Weeksellaceae</taxon>
        <taxon>Chryseobacterium group</taxon>
        <taxon>Chryseobacterium</taxon>
    </lineage>
</organism>
<evidence type="ECO:0000256" key="6">
    <source>
        <dbReference type="SAM" id="SignalP"/>
    </source>
</evidence>
<dbReference type="SUPFAM" id="SSF48452">
    <property type="entry name" value="TPR-like"/>
    <property type="match status" value="1"/>
</dbReference>
<dbReference type="InterPro" id="IPR011990">
    <property type="entry name" value="TPR-like_helical_dom_sf"/>
</dbReference>
<reference evidence="9 10" key="1">
    <citation type="submission" date="2020-12" db="EMBL/GenBank/DDBJ databases">
        <title>Chryseobacterium endoalhailicus sp. nov., isolated from seed of leguminous plant.</title>
        <authorList>
            <person name="Zhang X."/>
        </authorList>
    </citation>
    <scope>NUCLEOTIDE SEQUENCE [LARGE SCALE GENOMIC DNA]</scope>
    <source>
        <strain evidence="9 10">L7</strain>
    </source>
</reference>
<comment type="caution">
    <text evidence="9">The sequence shown here is derived from an EMBL/GenBank/DDBJ whole genome shotgun (WGS) entry which is preliminary data.</text>
</comment>
<evidence type="ECO:0000313" key="10">
    <source>
        <dbReference type="Proteomes" id="UP000661696"/>
    </source>
</evidence>
<feature type="chain" id="PRO_5047289563" evidence="6">
    <location>
        <begin position="23"/>
        <end position="494"/>
    </location>
</feature>
<feature type="domain" description="SusD-like N-terminal" evidence="8">
    <location>
        <begin position="25"/>
        <end position="211"/>
    </location>
</feature>
<dbReference type="InterPro" id="IPR012944">
    <property type="entry name" value="SusD_RagB_dom"/>
</dbReference>
<dbReference type="RefSeq" id="WP_202092133.1">
    <property type="nucleotide sequence ID" value="NZ_JAELVM010000002.1"/>
</dbReference>
<evidence type="ECO:0000313" key="9">
    <source>
        <dbReference type="EMBL" id="MBL1222020.1"/>
    </source>
</evidence>
<dbReference type="EMBL" id="JAELVM010000002">
    <property type="protein sequence ID" value="MBL1222020.1"/>
    <property type="molecule type" value="Genomic_DNA"/>
</dbReference>
<protein>
    <submittedName>
        <fullName evidence="9">RagB/SusD family nutrient uptake outer membrane protein</fullName>
    </submittedName>
</protein>
<evidence type="ECO:0000256" key="4">
    <source>
        <dbReference type="ARBA" id="ARBA00023136"/>
    </source>
</evidence>
<proteinExistence type="inferred from homology"/>
<keyword evidence="10" id="KW-1185">Reference proteome</keyword>
<dbReference type="PROSITE" id="PS51257">
    <property type="entry name" value="PROKAR_LIPOPROTEIN"/>
    <property type="match status" value="1"/>
</dbReference>
<evidence type="ECO:0000259" key="8">
    <source>
        <dbReference type="Pfam" id="PF14322"/>
    </source>
</evidence>
<dbReference type="Gene3D" id="1.25.40.390">
    <property type="match status" value="1"/>
</dbReference>
<evidence type="ECO:0000259" key="7">
    <source>
        <dbReference type="Pfam" id="PF07980"/>
    </source>
</evidence>
<feature type="signal peptide" evidence="6">
    <location>
        <begin position="1"/>
        <end position="22"/>
    </location>
</feature>
<keyword evidence="4" id="KW-0472">Membrane</keyword>
<dbReference type="Pfam" id="PF07980">
    <property type="entry name" value="SusD_RagB"/>
    <property type="match status" value="1"/>
</dbReference>
<evidence type="ECO:0000256" key="1">
    <source>
        <dbReference type="ARBA" id="ARBA00004442"/>
    </source>
</evidence>
<dbReference type="Proteomes" id="UP000661696">
    <property type="component" value="Unassembled WGS sequence"/>
</dbReference>
<accession>A0ABS1QHE3</accession>
<keyword evidence="5" id="KW-0998">Cell outer membrane</keyword>
<comment type="subcellular location">
    <subcellularLocation>
        <location evidence="1">Cell outer membrane</location>
    </subcellularLocation>
</comment>
<name>A0ABS1QHE3_9FLAO</name>
<feature type="domain" description="RagB/SusD" evidence="7">
    <location>
        <begin position="318"/>
        <end position="493"/>
    </location>
</feature>